<feature type="domain" description="Fibronectin type-III" evidence="2">
    <location>
        <begin position="1"/>
        <end position="78"/>
    </location>
</feature>
<feature type="domain" description="PKD" evidence="1">
    <location>
        <begin position="283"/>
        <end position="344"/>
    </location>
</feature>
<gene>
    <name evidence="3" type="ORF">E6K73_12135</name>
</gene>
<dbReference type="Proteomes" id="UP000320184">
    <property type="component" value="Unassembled WGS sequence"/>
</dbReference>
<dbReference type="Gene3D" id="2.60.40.10">
    <property type="entry name" value="Immunoglobulins"/>
    <property type="match status" value="2"/>
</dbReference>
<evidence type="ECO:0000313" key="3">
    <source>
        <dbReference type="EMBL" id="TMQ48371.1"/>
    </source>
</evidence>
<sequence length="478" mass="50365">MHLKWIAPDNGGSDILSYNLYRSVNGGPFTLLANLTGAQYNDPVDPTDVNHYRLTAVNAMGEGPYCDDFQPEIPTPNACVVPGVEGVSDVGANGSDLDGGQNVPPDPSVNIRELTVAEPYEGGAHQLTFTLQLRPGGTLAPDCQWYIIWNRKTIAADQSDRRFVAMKSDAIGTLSYVYGDFGPPLPIGGVPPPNANTPTPLGPADFGSFDPATGVLTIKLADSKADGTPLGAGDVLNALNVRTFYGRPDAGQKSQNNAADITDNSTYTLVGNEACFCFVDQPPVASLAASPTSGNVPLQVTFDASGSFDSDAGDGVASYTFTFADGSNPVTQASPIITHTYTQPSGSAPFFATVTVTDQKCGQPSLNVGSVEIEVAGTTAVPGEKLPGRFQIFPMSNPSHGRTFFSLQLDRDGVVSVEVFAADGRRVANVANAWMPGGSHSLQWWGTDRAGRTAPPGMYLVRARSRDRSTSTRIALLP</sequence>
<dbReference type="AlphaFoldDB" id="A0A538SAG4"/>
<dbReference type="SUPFAM" id="SSF49265">
    <property type="entry name" value="Fibronectin type III"/>
    <property type="match status" value="1"/>
</dbReference>
<dbReference type="CDD" id="cd00146">
    <property type="entry name" value="PKD"/>
    <property type="match status" value="1"/>
</dbReference>
<dbReference type="SMART" id="SM00089">
    <property type="entry name" value="PKD"/>
    <property type="match status" value="1"/>
</dbReference>
<dbReference type="Gene3D" id="2.60.40.4070">
    <property type="match status" value="1"/>
</dbReference>
<reference evidence="3 4" key="1">
    <citation type="journal article" date="2019" name="Nat. Microbiol.">
        <title>Mediterranean grassland soil C-N compound turnover is dependent on rainfall and depth, and is mediated by genomically divergent microorganisms.</title>
        <authorList>
            <person name="Diamond S."/>
            <person name="Andeer P.F."/>
            <person name="Li Z."/>
            <person name="Crits-Christoph A."/>
            <person name="Burstein D."/>
            <person name="Anantharaman K."/>
            <person name="Lane K.R."/>
            <person name="Thomas B.C."/>
            <person name="Pan C."/>
            <person name="Northen T.R."/>
            <person name="Banfield J.F."/>
        </authorList>
    </citation>
    <scope>NUCLEOTIDE SEQUENCE [LARGE SCALE GENOMIC DNA]</scope>
    <source>
        <strain evidence="3">WS_3</strain>
    </source>
</reference>
<dbReference type="SUPFAM" id="SSF49299">
    <property type="entry name" value="PKD domain"/>
    <property type="match status" value="1"/>
</dbReference>
<organism evidence="3 4">
    <name type="scientific">Eiseniibacteriota bacterium</name>
    <dbReference type="NCBI Taxonomy" id="2212470"/>
    <lineage>
        <taxon>Bacteria</taxon>
        <taxon>Candidatus Eiseniibacteriota</taxon>
    </lineage>
</organism>
<dbReference type="InterPro" id="IPR036116">
    <property type="entry name" value="FN3_sf"/>
</dbReference>
<evidence type="ECO:0000259" key="2">
    <source>
        <dbReference type="PROSITE" id="PS50853"/>
    </source>
</evidence>
<dbReference type="InterPro" id="IPR000601">
    <property type="entry name" value="PKD_dom"/>
</dbReference>
<protein>
    <submittedName>
        <fullName evidence="3">PKD domain-containing protein</fullName>
    </submittedName>
</protein>
<dbReference type="Pfam" id="PF18911">
    <property type="entry name" value="PKD_4"/>
    <property type="match status" value="1"/>
</dbReference>
<dbReference type="InterPro" id="IPR022409">
    <property type="entry name" value="PKD/Chitinase_dom"/>
</dbReference>
<dbReference type="EMBL" id="VBOT01000143">
    <property type="protein sequence ID" value="TMQ48371.1"/>
    <property type="molecule type" value="Genomic_DNA"/>
</dbReference>
<dbReference type="PROSITE" id="PS50853">
    <property type="entry name" value="FN3"/>
    <property type="match status" value="1"/>
</dbReference>
<accession>A0A538SAG4</accession>
<dbReference type="InterPro" id="IPR035986">
    <property type="entry name" value="PKD_dom_sf"/>
</dbReference>
<dbReference type="InterPro" id="IPR003961">
    <property type="entry name" value="FN3_dom"/>
</dbReference>
<evidence type="ECO:0000313" key="4">
    <source>
        <dbReference type="Proteomes" id="UP000320184"/>
    </source>
</evidence>
<dbReference type="PROSITE" id="PS50093">
    <property type="entry name" value="PKD"/>
    <property type="match status" value="1"/>
</dbReference>
<name>A0A538SAG4_UNCEI</name>
<comment type="caution">
    <text evidence="3">The sequence shown here is derived from an EMBL/GenBank/DDBJ whole genome shotgun (WGS) entry which is preliminary data.</text>
</comment>
<evidence type="ECO:0000259" key="1">
    <source>
        <dbReference type="PROSITE" id="PS50093"/>
    </source>
</evidence>
<proteinExistence type="predicted"/>
<dbReference type="InterPro" id="IPR013783">
    <property type="entry name" value="Ig-like_fold"/>
</dbReference>